<dbReference type="EMBL" id="CBXV010000007">
    <property type="protein sequence ID" value="CDM66049.1"/>
    <property type="molecule type" value="Genomic_DNA"/>
</dbReference>
<evidence type="ECO:0000313" key="2">
    <source>
        <dbReference type="EMBL" id="CDM66049.1"/>
    </source>
</evidence>
<keyword evidence="3" id="KW-1185">Reference proteome</keyword>
<sequence length="135" mass="15511">MGSTKWIYVPLIISLVAHFAFFLYTASKKEVDPFQRRIKCSEIAVSSIMFACLIFLFSLPSAAAFEAFGKYAYDVETVRDPQRLAEILREHNLYIARTIEVLRLMIYCFVFPLLTTLLALLNMIGLLYRKGKGEK</sequence>
<dbReference type="Proteomes" id="UP000031518">
    <property type="component" value="Unassembled WGS sequence"/>
</dbReference>
<evidence type="ECO:0000256" key="1">
    <source>
        <dbReference type="SAM" id="Phobius"/>
    </source>
</evidence>
<keyword evidence="1" id="KW-1133">Transmembrane helix</keyword>
<dbReference type="AlphaFoldDB" id="A0A0B6X0I6"/>
<feature type="transmembrane region" description="Helical" evidence="1">
    <location>
        <begin position="104"/>
        <end position="128"/>
    </location>
</feature>
<keyword evidence="1" id="KW-0472">Membrane</keyword>
<reference evidence="2 3" key="1">
    <citation type="submission" date="2013-12" db="EMBL/GenBank/DDBJ databases">
        <authorList>
            <person name="Stott M."/>
        </authorList>
    </citation>
    <scope>NUCLEOTIDE SEQUENCE [LARGE SCALE GENOMIC DNA]</scope>
    <source>
        <strain evidence="2 3">K22</strain>
    </source>
</reference>
<evidence type="ECO:0000313" key="3">
    <source>
        <dbReference type="Proteomes" id="UP000031518"/>
    </source>
</evidence>
<reference evidence="2 3" key="2">
    <citation type="submission" date="2015-01" db="EMBL/GenBank/DDBJ databases">
        <title>Complete genome sequence of Pyrinomonas methylaliphatogenes type strain K22T.</title>
        <authorList>
            <person name="Lee K.C.Y."/>
            <person name="Power J.F."/>
            <person name="Dunfield P.F."/>
            <person name="Morgan X.C."/>
            <person name="Huttenhower C."/>
            <person name="Stott M.B."/>
        </authorList>
    </citation>
    <scope>NUCLEOTIDE SEQUENCE [LARGE SCALE GENOMIC DNA]</scope>
    <source>
        <strain evidence="2 3">K22</strain>
    </source>
</reference>
<accession>A0A0B6X0I6</accession>
<proteinExistence type="predicted"/>
<protein>
    <submittedName>
        <fullName evidence="2">Uncharacterized protein</fullName>
    </submittedName>
</protein>
<gene>
    <name evidence="2" type="ORF">PYK22_02058</name>
</gene>
<dbReference type="STRING" id="454194.PYK22_02058"/>
<keyword evidence="1" id="KW-0812">Transmembrane</keyword>
<organism evidence="2 3">
    <name type="scientific">Pyrinomonas methylaliphatogenes</name>
    <dbReference type="NCBI Taxonomy" id="454194"/>
    <lineage>
        <taxon>Bacteria</taxon>
        <taxon>Pseudomonadati</taxon>
        <taxon>Acidobacteriota</taxon>
        <taxon>Blastocatellia</taxon>
        <taxon>Blastocatellales</taxon>
        <taxon>Pyrinomonadaceae</taxon>
        <taxon>Pyrinomonas</taxon>
    </lineage>
</organism>
<dbReference type="RefSeq" id="WP_041976887.1">
    <property type="nucleotide sequence ID" value="NZ_CBXV010000007.1"/>
</dbReference>
<name>A0A0B6X0I6_9BACT</name>
<feature type="transmembrane region" description="Helical" evidence="1">
    <location>
        <begin position="6"/>
        <end position="24"/>
    </location>
</feature>
<feature type="transmembrane region" description="Helical" evidence="1">
    <location>
        <begin position="44"/>
        <end position="65"/>
    </location>
</feature>